<dbReference type="InterPro" id="IPR024704">
    <property type="entry name" value="SMC"/>
</dbReference>
<dbReference type="GO" id="GO:0005694">
    <property type="term" value="C:chromosome"/>
    <property type="evidence" value="ECO:0007669"/>
    <property type="project" value="InterPro"/>
</dbReference>
<feature type="coiled-coil region" evidence="6">
    <location>
        <begin position="344"/>
        <end position="394"/>
    </location>
</feature>
<evidence type="ECO:0000259" key="7">
    <source>
        <dbReference type="SMART" id="SM00968"/>
    </source>
</evidence>
<dbReference type="EMBL" id="AP025314">
    <property type="protein sequence ID" value="BDD08685.1"/>
    <property type="molecule type" value="Genomic_DNA"/>
</dbReference>
<dbReference type="GO" id="GO:0007059">
    <property type="term" value="P:chromosome segregation"/>
    <property type="evidence" value="ECO:0007669"/>
    <property type="project" value="UniProtKB-UniRule"/>
</dbReference>
<keyword evidence="1 6" id="KW-0963">Cytoplasm</keyword>
<dbReference type="HAMAP" id="MF_01894">
    <property type="entry name" value="Smc_prok"/>
    <property type="match status" value="1"/>
</dbReference>
<dbReference type="SMART" id="SM00968">
    <property type="entry name" value="SMC_hinge"/>
    <property type="match status" value="1"/>
</dbReference>
<dbReference type="InterPro" id="IPR027417">
    <property type="entry name" value="P-loop_NTPase"/>
</dbReference>
<dbReference type="InterPro" id="IPR003395">
    <property type="entry name" value="RecF/RecN/SMC_N"/>
</dbReference>
<keyword evidence="4 6" id="KW-0175">Coiled coil</keyword>
<dbReference type="Gene3D" id="3.40.50.300">
    <property type="entry name" value="P-loop containing nucleotide triphosphate hydrolases"/>
    <property type="match status" value="2"/>
</dbReference>
<evidence type="ECO:0000256" key="6">
    <source>
        <dbReference type="HAMAP-Rule" id="MF_01894"/>
    </source>
</evidence>
<evidence type="ECO:0000313" key="9">
    <source>
        <dbReference type="Proteomes" id="UP001348817"/>
    </source>
</evidence>
<dbReference type="PANTHER" id="PTHR43977">
    <property type="entry name" value="STRUCTURAL MAINTENANCE OF CHROMOSOMES PROTEIN 3"/>
    <property type="match status" value="1"/>
</dbReference>
<dbReference type="GO" id="GO:0007062">
    <property type="term" value="P:sister chromatid cohesion"/>
    <property type="evidence" value="ECO:0007669"/>
    <property type="project" value="InterPro"/>
</dbReference>
<dbReference type="RefSeq" id="WP_338393928.1">
    <property type="nucleotide sequence ID" value="NZ_AP025314.1"/>
</dbReference>
<dbReference type="Proteomes" id="UP001348817">
    <property type="component" value="Chromosome"/>
</dbReference>
<comment type="function">
    <text evidence="6">Required for chromosome condensation and partitioning.</text>
</comment>
<dbReference type="AlphaFoldDB" id="A0AAU9D8T6"/>
<evidence type="ECO:0000256" key="5">
    <source>
        <dbReference type="ARBA" id="ARBA00023125"/>
    </source>
</evidence>
<dbReference type="InterPro" id="IPR011890">
    <property type="entry name" value="SMC_prok"/>
</dbReference>
<dbReference type="GO" id="GO:0030261">
    <property type="term" value="P:chromosome condensation"/>
    <property type="evidence" value="ECO:0007669"/>
    <property type="project" value="InterPro"/>
</dbReference>
<sequence>MQLTKLEIRGFKSFGDRAVINFNEGITGIVGPNGCGKSNVIDAIRWVLGEQKTKALRSDKMDNVIFNGTKNRRPTNLAEVSLTFKNTKNLLPTEYGTVTIGRRYYRTGESEYLLNGVSCRLKDITNLFLDTGISSNSYSIIELKMVDELLNDKENSRRGLFEEAAGVAKYRVRKKETMRKLKDADADLERVEDLLFEIEKNMRSLERQAKQAQRYFRLKEEYKQAGLELAKKQAEEKDKALRRLTEKTDAENDRLTIIGTQTAEKQAALEAMKTETLKKEKLLSSRQKTLNESMAKLGQLENEKKIRAEKQKLLESRLHDLQDGLTKRSQELADSDKDCQGLEMQQASMERMHLESERQLEQAKSEYERQKADVARLKDEIARIDAKREFLRKQVFEKQKNQELTAQRLSTAKQEAETLTVKLSGFSREREEASRIKSELERKSAGINDQVKALEESETLRKRDFAKTELSLREIEKEIAQAETALGALRAEIRVKTALTENLEGFPEAIRNIRKEKNYPLLSDLLICEEQIRPALESHLEPWLNYFVVETEAEAKASLTSLKQNGKGRAGFLVTELATPNPGEANKLLSHISCEEKYRPILAQLLAGFSISDSGPKSFSQDGSLWRSGCVLRGGSVSEDNSRLAATDELRKLKEQAEARETKLGQLREQQAELAETLEELKEDDLSEELTDFQRQASTLNSEKAVAIAKEERLDIDYEETLDAKENAEERIGKLEKELSATASAGNDDELEILEEERERLDESLHETSGAFELASEAFNKANLDFHRNENGLESLEKEMAFKRAAADTLRKSFAHDEQKIADTRTELDNLGDEESNNEAIENLRLECESVEKFVREAEKDYFGLRGEVDKTENEARELARERENAQALVMELQNAINESKLALQSVRERVKIEFATEWDDLMSRTENALENSFATMSETELEVAVKETKSKLEKIGAVNPMAMEAFEEIKQRFEFITGQKQDLENAKGSLMDTIDEIETVARNTFLDAFHQIKENFIKVFRTLFNKEDDCDLVLVDPSNPLESKIEIMAKPKGKRPQTINQLSGGEKTLTATSLLFAIYLLKPAPFCIFDEVDAPLDDANIDKFSKIIKEFSKDSQFIIVTHNKRTMASADVLYGVTILQEVSRVLPVDLRELEYKKELKQWNSGLSGK</sequence>
<dbReference type="SUPFAM" id="SSF75553">
    <property type="entry name" value="Smc hinge domain"/>
    <property type="match status" value="1"/>
</dbReference>
<keyword evidence="2 6" id="KW-0547">Nucleotide-binding</keyword>
<feature type="coiled-coil region" evidence="6">
    <location>
        <begin position="423"/>
        <end position="492"/>
    </location>
</feature>
<dbReference type="InterPro" id="IPR036277">
    <property type="entry name" value="SMC_hinge_sf"/>
</dbReference>
<dbReference type="SUPFAM" id="SSF52540">
    <property type="entry name" value="P-loop containing nucleoside triphosphate hydrolases"/>
    <property type="match status" value="1"/>
</dbReference>
<dbReference type="CDD" id="cd03278">
    <property type="entry name" value="ABC_SMC_barmotin"/>
    <property type="match status" value="1"/>
</dbReference>
<dbReference type="Gene3D" id="1.20.1060.20">
    <property type="match status" value="1"/>
</dbReference>
<dbReference type="Pfam" id="PF02463">
    <property type="entry name" value="SMC_N"/>
    <property type="match status" value="1"/>
</dbReference>
<dbReference type="GO" id="GO:0005737">
    <property type="term" value="C:cytoplasm"/>
    <property type="evidence" value="ECO:0007669"/>
    <property type="project" value="UniProtKB-SubCell"/>
</dbReference>
<feature type="domain" description="SMC hinge" evidence="7">
    <location>
        <begin position="516"/>
        <end position="622"/>
    </location>
</feature>
<proteinExistence type="inferred from homology"/>
<dbReference type="KEGG" id="fax:FUAX_11170"/>
<dbReference type="Pfam" id="PF06470">
    <property type="entry name" value="SMC_hinge"/>
    <property type="match status" value="1"/>
</dbReference>
<comment type="domain">
    <text evidence="6">Contains large globular domains required for ATP hydrolysis at each terminus and a third globular domain forming a flexible hinge near the middle of the molecule. These domains are separated by coiled-coil structures.</text>
</comment>
<evidence type="ECO:0000256" key="1">
    <source>
        <dbReference type="ARBA" id="ARBA00022490"/>
    </source>
</evidence>
<keyword evidence="3 6" id="KW-0067">ATP-binding</keyword>
<evidence type="ECO:0000256" key="3">
    <source>
        <dbReference type="ARBA" id="ARBA00022840"/>
    </source>
</evidence>
<evidence type="ECO:0000256" key="2">
    <source>
        <dbReference type="ARBA" id="ARBA00022741"/>
    </source>
</evidence>
<dbReference type="GO" id="GO:0016887">
    <property type="term" value="F:ATP hydrolysis activity"/>
    <property type="evidence" value="ECO:0007669"/>
    <property type="project" value="InterPro"/>
</dbReference>
<dbReference type="NCBIfam" id="TIGR02168">
    <property type="entry name" value="SMC_prok_B"/>
    <property type="match status" value="1"/>
</dbReference>
<organism evidence="8 9">
    <name type="scientific">Fulvitalea axinellae</name>
    <dbReference type="NCBI Taxonomy" id="1182444"/>
    <lineage>
        <taxon>Bacteria</taxon>
        <taxon>Pseudomonadati</taxon>
        <taxon>Bacteroidota</taxon>
        <taxon>Cytophagia</taxon>
        <taxon>Cytophagales</taxon>
        <taxon>Persicobacteraceae</taxon>
        <taxon>Fulvitalea</taxon>
    </lineage>
</organism>
<protein>
    <recommendedName>
        <fullName evidence="6">Chromosome partition protein Smc</fullName>
    </recommendedName>
</protein>
<dbReference type="GO" id="GO:0003677">
    <property type="term" value="F:DNA binding"/>
    <property type="evidence" value="ECO:0007669"/>
    <property type="project" value="UniProtKB-UniRule"/>
</dbReference>
<comment type="subcellular location">
    <subcellularLocation>
        <location evidence="6">Cytoplasm</location>
    </subcellularLocation>
</comment>
<feature type="binding site" evidence="6">
    <location>
        <begin position="32"/>
        <end position="39"/>
    </location>
    <ligand>
        <name>ATP</name>
        <dbReference type="ChEBI" id="CHEBI:30616"/>
    </ligand>
</feature>
<evidence type="ECO:0000313" key="8">
    <source>
        <dbReference type="EMBL" id="BDD08685.1"/>
    </source>
</evidence>
<dbReference type="InterPro" id="IPR010935">
    <property type="entry name" value="SMC_hinge"/>
</dbReference>
<evidence type="ECO:0000256" key="4">
    <source>
        <dbReference type="ARBA" id="ARBA00023054"/>
    </source>
</evidence>
<keyword evidence="9" id="KW-1185">Reference proteome</keyword>
<reference evidence="8 9" key="1">
    <citation type="submission" date="2021-12" db="EMBL/GenBank/DDBJ databases">
        <title>Genome sequencing of bacteria with rrn-lacking chromosome and rrn-plasmid.</title>
        <authorList>
            <person name="Anda M."/>
            <person name="Iwasaki W."/>
        </authorList>
    </citation>
    <scope>NUCLEOTIDE SEQUENCE [LARGE SCALE GENOMIC DNA]</scope>
    <source>
        <strain evidence="8 9">DSM 100852</strain>
    </source>
</reference>
<feature type="coiled-coil region" evidence="6">
    <location>
        <begin position="174"/>
        <end position="247"/>
    </location>
</feature>
<comment type="subunit">
    <text evidence="6">Homodimer.</text>
</comment>
<gene>
    <name evidence="6 8" type="primary">smc</name>
    <name evidence="8" type="ORF">FUAX_11170</name>
</gene>
<dbReference type="PIRSF" id="PIRSF005719">
    <property type="entry name" value="SMC"/>
    <property type="match status" value="1"/>
</dbReference>
<feature type="coiled-coil region" evidence="6">
    <location>
        <begin position="643"/>
        <end position="813"/>
    </location>
</feature>
<keyword evidence="5 6" id="KW-0238">DNA-binding</keyword>
<comment type="similarity">
    <text evidence="6">Belongs to the SMC family.</text>
</comment>
<dbReference type="GO" id="GO:0006260">
    <property type="term" value="P:DNA replication"/>
    <property type="evidence" value="ECO:0007669"/>
    <property type="project" value="UniProtKB-UniRule"/>
</dbReference>
<dbReference type="GO" id="GO:0005524">
    <property type="term" value="F:ATP binding"/>
    <property type="evidence" value="ECO:0007669"/>
    <property type="project" value="UniProtKB-UniRule"/>
</dbReference>
<name>A0AAU9D8T6_9BACT</name>
<accession>A0AAU9D8T6</accession>
<feature type="coiled-coil region" evidence="6">
    <location>
        <begin position="841"/>
        <end position="910"/>
    </location>
</feature>